<dbReference type="InterPro" id="IPR034751">
    <property type="entry name" value="Yippee"/>
</dbReference>
<feature type="region of interest" description="Disordered" evidence="1">
    <location>
        <begin position="310"/>
        <end position="337"/>
    </location>
</feature>
<evidence type="ECO:0000259" key="2">
    <source>
        <dbReference type="PROSITE" id="PS51792"/>
    </source>
</evidence>
<keyword evidence="4" id="KW-1185">Reference proteome</keyword>
<feature type="domain" description="Yippee" evidence="2">
    <location>
        <begin position="193"/>
        <end position="287"/>
    </location>
</feature>
<organism evidence="3 4">
    <name type="scientific">Capsicum baccatum</name>
    <name type="common">Peruvian pepper</name>
    <dbReference type="NCBI Taxonomy" id="33114"/>
    <lineage>
        <taxon>Eukaryota</taxon>
        <taxon>Viridiplantae</taxon>
        <taxon>Streptophyta</taxon>
        <taxon>Embryophyta</taxon>
        <taxon>Tracheophyta</taxon>
        <taxon>Spermatophyta</taxon>
        <taxon>Magnoliopsida</taxon>
        <taxon>eudicotyledons</taxon>
        <taxon>Gunneridae</taxon>
        <taxon>Pentapetalae</taxon>
        <taxon>asterids</taxon>
        <taxon>lamiids</taxon>
        <taxon>Solanales</taxon>
        <taxon>Solanaceae</taxon>
        <taxon>Solanoideae</taxon>
        <taxon>Capsiceae</taxon>
        <taxon>Capsicum</taxon>
    </lineage>
</organism>
<feature type="compositionally biased region" description="Low complexity" evidence="1">
    <location>
        <begin position="354"/>
        <end position="372"/>
    </location>
</feature>
<evidence type="ECO:0000313" key="4">
    <source>
        <dbReference type="Proteomes" id="UP000224567"/>
    </source>
</evidence>
<dbReference type="PROSITE" id="PS51792">
    <property type="entry name" value="YIPPEE"/>
    <property type="match status" value="1"/>
</dbReference>
<feature type="compositionally biased region" description="Low complexity" evidence="1">
    <location>
        <begin position="409"/>
        <end position="430"/>
    </location>
</feature>
<feature type="compositionally biased region" description="Basic and acidic residues" evidence="1">
    <location>
        <begin position="491"/>
        <end position="509"/>
    </location>
</feature>
<feature type="region of interest" description="Disordered" evidence="1">
    <location>
        <begin position="352"/>
        <end position="509"/>
    </location>
</feature>
<reference evidence="4" key="2">
    <citation type="journal article" date="2017" name="J. Anim. Genet.">
        <title>Multiple reference genome sequences of hot pepper reveal the massive evolution of plant disease resistance genes by retroduplication.</title>
        <authorList>
            <person name="Kim S."/>
            <person name="Park J."/>
            <person name="Yeom S.-I."/>
            <person name="Kim Y.-M."/>
            <person name="Seo E."/>
            <person name="Kim K.-T."/>
            <person name="Kim M.-S."/>
            <person name="Lee J.M."/>
            <person name="Cheong K."/>
            <person name="Shin H.-S."/>
            <person name="Kim S.-B."/>
            <person name="Han K."/>
            <person name="Lee J."/>
            <person name="Park M."/>
            <person name="Lee H.-A."/>
            <person name="Lee H.-Y."/>
            <person name="Lee Y."/>
            <person name="Oh S."/>
            <person name="Lee J.H."/>
            <person name="Choi E."/>
            <person name="Choi E."/>
            <person name="Lee S.E."/>
            <person name="Jeon J."/>
            <person name="Kim H."/>
            <person name="Choi G."/>
            <person name="Song H."/>
            <person name="Lee J."/>
            <person name="Lee S.-C."/>
            <person name="Kwon J.-K."/>
            <person name="Lee H.-Y."/>
            <person name="Koo N."/>
            <person name="Hong Y."/>
            <person name="Kim R.W."/>
            <person name="Kang W.-H."/>
            <person name="Huh J.H."/>
            <person name="Kang B.-C."/>
            <person name="Yang T.-J."/>
            <person name="Lee Y.-H."/>
            <person name="Bennetzen J.L."/>
            <person name="Choi D."/>
        </authorList>
    </citation>
    <scope>NUCLEOTIDE SEQUENCE [LARGE SCALE GENOMIC DNA]</scope>
    <source>
        <strain evidence="4">cv. PBC81</strain>
    </source>
</reference>
<dbReference type="Proteomes" id="UP000224567">
    <property type="component" value="Unassembled WGS sequence"/>
</dbReference>
<name>A0A2G2WNG7_CAPBA</name>
<reference evidence="3 4" key="1">
    <citation type="journal article" date="2017" name="Genome Biol.">
        <title>New reference genome sequences of hot pepper reveal the massive evolution of plant disease-resistance genes by retroduplication.</title>
        <authorList>
            <person name="Kim S."/>
            <person name="Park J."/>
            <person name="Yeom S.I."/>
            <person name="Kim Y.M."/>
            <person name="Seo E."/>
            <person name="Kim K.T."/>
            <person name="Kim M.S."/>
            <person name="Lee J.M."/>
            <person name="Cheong K."/>
            <person name="Shin H.S."/>
            <person name="Kim S.B."/>
            <person name="Han K."/>
            <person name="Lee J."/>
            <person name="Park M."/>
            <person name="Lee H.A."/>
            <person name="Lee H.Y."/>
            <person name="Lee Y."/>
            <person name="Oh S."/>
            <person name="Lee J.H."/>
            <person name="Choi E."/>
            <person name="Choi E."/>
            <person name="Lee S.E."/>
            <person name="Jeon J."/>
            <person name="Kim H."/>
            <person name="Choi G."/>
            <person name="Song H."/>
            <person name="Lee J."/>
            <person name="Lee S.C."/>
            <person name="Kwon J.K."/>
            <person name="Lee H.Y."/>
            <person name="Koo N."/>
            <person name="Hong Y."/>
            <person name="Kim R.W."/>
            <person name="Kang W.H."/>
            <person name="Huh J.H."/>
            <person name="Kang B.C."/>
            <person name="Yang T.J."/>
            <person name="Lee Y.H."/>
            <person name="Bennetzen J.L."/>
            <person name="Choi D."/>
        </authorList>
    </citation>
    <scope>NUCLEOTIDE SEQUENCE [LARGE SCALE GENOMIC DNA]</scope>
    <source>
        <strain evidence="4">cv. PBC81</strain>
    </source>
</reference>
<evidence type="ECO:0000256" key="1">
    <source>
        <dbReference type="SAM" id="MobiDB-lite"/>
    </source>
</evidence>
<dbReference type="AlphaFoldDB" id="A0A2G2WNG7"/>
<evidence type="ECO:0000313" key="3">
    <source>
        <dbReference type="EMBL" id="PHT46778.1"/>
    </source>
</evidence>
<feature type="compositionally biased region" description="Low complexity" evidence="1">
    <location>
        <begin position="315"/>
        <end position="337"/>
    </location>
</feature>
<comment type="caution">
    <text evidence="3">The sequence shown here is derived from an EMBL/GenBank/DDBJ whole genome shotgun (WGS) entry which is preliminary data.</text>
</comment>
<proteinExistence type="predicted"/>
<protein>
    <recommendedName>
        <fullName evidence="2">Yippee domain-containing protein</fullName>
    </recommendedName>
</protein>
<dbReference type="OrthoDB" id="10563308at2759"/>
<gene>
    <name evidence="3" type="ORF">CQW23_15936</name>
</gene>
<dbReference type="EMBL" id="MLFT02000006">
    <property type="protein sequence ID" value="PHT46778.1"/>
    <property type="molecule type" value="Genomic_DNA"/>
</dbReference>
<accession>A0A2G2WNG7</accession>
<sequence length="509" mass="55806">MYMTKLSVYQIFHPIHYLINSSILILNIFVRNLCGVVGDDELLERTSLFAPEYLELECSSRSRVFLSDSATLLPPFEVLALDFVPFGVEDPKTEVGVDDTGSVCCPRKLALLLVTACHDSNQGLAVTSISNHGGPKHPYLSDNHAHNSYDQRYRHTRLTSHQYHIHICIIRLNIYIRMEENFPVDPQGIDRRDYIYCSSCNNPVAFVEDFIPNRDDFVWGGHFNRMRNVKILPMIDQLHGNTQSVRLVTCCMQCNEWLGWKRTVDTQPSQYLIGRFSVRMDRLMFQNRVMLSDYLFGDIIAQAPHNQVGGANVQAPNNPVGGANANQDGGANNQVGGANAQALNEHDADQVVPANADDGGANNQFGGANAQAPNEQNADQVVPDNAVQDGGANDQVGGANELDPNEQNADQVVGADADQDGGASDQDGGVNEQVPNEQDGGANDQDGGLNEQVLNEQDGGPNDQVGGINEQDPNEQDGGANEQNADQDADANERNHDQDVSVPEKRRKM</sequence>